<dbReference type="Gene3D" id="3.10.310.10">
    <property type="entry name" value="Diaminopimelate Epimerase, Chain A, domain 1"/>
    <property type="match status" value="1"/>
</dbReference>
<name>X6P8V1_RETFI</name>
<dbReference type="Pfam" id="PF02567">
    <property type="entry name" value="PhzC-PhzF"/>
    <property type="match status" value="1"/>
</dbReference>
<dbReference type="InterPro" id="IPR003719">
    <property type="entry name" value="Phenazine_PhzF-like"/>
</dbReference>
<keyword evidence="2" id="KW-0413">Isomerase</keyword>
<dbReference type="GO" id="GO:0005737">
    <property type="term" value="C:cytoplasm"/>
    <property type="evidence" value="ECO:0007669"/>
    <property type="project" value="TreeGrafter"/>
</dbReference>
<sequence>MNEPIPKEQRNIMTSAVLKAFDQPNENKQIIQDILTSGEDLLVVLSYSSLEELKRLNPNISVMKSNESLNKYRCIIVTCLINKASKSNCPYDFVSRVFGPNVGIDEDPVTGSAHSTLAVYWSQHHSVDNPLVPGCLLIRHPREGEKSMLDLTMQKNECI</sequence>
<dbReference type="GO" id="GO:0016853">
    <property type="term" value="F:isomerase activity"/>
    <property type="evidence" value="ECO:0007669"/>
    <property type="project" value="UniProtKB-KW"/>
</dbReference>
<comment type="caution">
    <text evidence="3">The sequence shown here is derived from an EMBL/GenBank/DDBJ whole genome shotgun (WGS) entry which is preliminary data.</text>
</comment>
<accession>X6P8V1</accession>
<evidence type="ECO:0000256" key="2">
    <source>
        <dbReference type="ARBA" id="ARBA00023235"/>
    </source>
</evidence>
<evidence type="ECO:0000256" key="1">
    <source>
        <dbReference type="ARBA" id="ARBA00008270"/>
    </source>
</evidence>
<gene>
    <name evidence="3" type="ORF">RFI_02611</name>
</gene>
<reference evidence="3 4" key="1">
    <citation type="journal article" date="2013" name="Curr. Biol.">
        <title>The Genome of the Foraminiferan Reticulomyxa filosa.</title>
        <authorList>
            <person name="Glockner G."/>
            <person name="Hulsmann N."/>
            <person name="Schleicher M."/>
            <person name="Noegel A.A."/>
            <person name="Eichinger L."/>
            <person name="Gallinger C."/>
            <person name="Pawlowski J."/>
            <person name="Sierra R."/>
            <person name="Euteneuer U."/>
            <person name="Pillet L."/>
            <person name="Moustafa A."/>
            <person name="Platzer M."/>
            <person name="Groth M."/>
            <person name="Szafranski K."/>
            <person name="Schliwa M."/>
        </authorList>
    </citation>
    <scope>NUCLEOTIDE SEQUENCE [LARGE SCALE GENOMIC DNA]</scope>
</reference>
<dbReference type="OrthoDB" id="75169at2759"/>
<dbReference type="AlphaFoldDB" id="X6P8V1"/>
<protein>
    <submittedName>
        <fullName evidence="3">Phenazine biosynthesis-like domain-containing protein 1</fullName>
    </submittedName>
</protein>
<comment type="similarity">
    <text evidence="1">Belongs to the PhzF family.</text>
</comment>
<keyword evidence="4" id="KW-1185">Reference proteome</keyword>
<dbReference type="SUPFAM" id="SSF54506">
    <property type="entry name" value="Diaminopimelate epimerase-like"/>
    <property type="match status" value="1"/>
</dbReference>
<dbReference type="PANTHER" id="PTHR13774">
    <property type="entry name" value="PHENAZINE BIOSYNTHESIS PROTEIN"/>
    <property type="match status" value="1"/>
</dbReference>
<evidence type="ECO:0000313" key="3">
    <source>
        <dbReference type="EMBL" id="ETO34484.1"/>
    </source>
</evidence>
<proteinExistence type="inferred from homology"/>
<dbReference type="EMBL" id="ASPP01002522">
    <property type="protein sequence ID" value="ETO34484.1"/>
    <property type="molecule type" value="Genomic_DNA"/>
</dbReference>
<dbReference type="PANTHER" id="PTHR13774:SF17">
    <property type="entry name" value="PHENAZINE BIOSYNTHESIS-LIKE DOMAIN-CONTAINING PROTEIN"/>
    <property type="match status" value="1"/>
</dbReference>
<organism evidence="3 4">
    <name type="scientific">Reticulomyxa filosa</name>
    <dbReference type="NCBI Taxonomy" id="46433"/>
    <lineage>
        <taxon>Eukaryota</taxon>
        <taxon>Sar</taxon>
        <taxon>Rhizaria</taxon>
        <taxon>Retaria</taxon>
        <taxon>Foraminifera</taxon>
        <taxon>Monothalamids</taxon>
        <taxon>Reticulomyxidae</taxon>
        <taxon>Reticulomyxa</taxon>
    </lineage>
</organism>
<evidence type="ECO:0000313" key="4">
    <source>
        <dbReference type="Proteomes" id="UP000023152"/>
    </source>
</evidence>
<dbReference type="Proteomes" id="UP000023152">
    <property type="component" value="Unassembled WGS sequence"/>
</dbReference>